<dbReference type="AlphaFoldDB" id="A0A923I8R4"/>
<dbReference type="PROSITE" id="PS50943">
    <property type="entry name" value="HTH_CROC1"/>
    <property type="match status" value="1"/>
</dbReference>
<evidence type="ECO:0000313" key="4">
    <source>
        <dbReference type="Proteomes" id="UP000612361"/>
    </source>
</evidence>
<comment type="caution">
    <text evidence="3">The sequence shown here is derived from an EMBL/GenBank/DDBJ whole genome shotgun (WGS) entry which is preliminary data.</text>
</comment>
<accession>A0A923I8R4</accession>
<keyword evidence="1" id="KW-0238">DNA-binding</keyword>
<gene>
    <name evidence="3" type="ORF">H8K47_09640</name>
</gene>
<evidence type="ECO:0000256" key="1">
    <source>
        <dbReference type="ARBA" id="ARBA00023125"/>
    </source>
</evidence>
<dbReference type="PANTHER" id="PTHR46558">
    <property type="entry name" value="TRACRIPTIONAL REGULATORY PROTEIN-RELATED-RELATED"/>
    <property type="match status" value="1"/>
</dbReference>
<dbReference type="InterPro" id="IPR010982">
    <property type="entry name" value="Lambda_DNA-bd_dom_sf"/>
</dbReference>
<dbReference type="SUPFAM" id="SSF47413">
    <property type="entry name" value="lambda repressor-like DNA-binding domains"/>
    <property type="match status" value="1"/>
</dbReference>
<dbReference type="SMART" id="SM00530">
    <property type="entry name" value="HTH_XRE"/>
    <property type="match status" value="1"/>
</dbReference>
<dbReference type="Gene3D" id="1.10.260.40">
    <property type="entry name" value="lambda repressor-like DNA-binding domains"/>
    <property type="match status" value="1"/>
</dbReference>
<dbReference type="GO" id="GO:0003677">
    <property type="term" value="F:DNA binding"/>
    <property type="evidence" value="ECO:0007669"/>
    <property type="project" value="UniProtKB-KW"/>
</dbReference>
<evidence type="ECO:0000313" key="3">
    <source>
        <dbReference type="EMBL" id="MBC3935623.1"/>
    </source>
</evidence>
<evidence type="ECO:0000259" key="2">
    <source>
        <dbReference type="PROSITE" id="PS50943"/>
    </source>
</evidence>
<dbReference type="PANTHER" id="PTHR46558:SF11">
    <property type="entry name" value="HTH-TYPE TRANSCRIPTIONAL REGULATOR XRE"/>
    <property type="match status" value="1"/>
</dbReference>
<dbReference type="InterPro" id="IPR001387">
    <property type="entry name" value="Cro/C1-type_HTH"/>
</dbReference>
<dbReference type="CDD" id="cd00093">
    <property type="entry name" value="HTH_XRE"/>
    <property type="match status" value="1"/>
</dbReference>
<dbReference type="Pfam" id="PF01381">
    <property type="entry name" value="HTH_3"/>
    <property type="match status" value="1"/>
</dbReference>
<dbReference type="Proteomes" id="UP000612361">
    <property type="component" value="Unassembled WGS sequence"/>
</dbReference>
<name>A0A923I8R4_9BURK</name>
<protein>
    <submittedName>
        <fullName evidence="3">Helix-turn-helix transcriptional regulator</fullName>
    </submittedName>
</protein>
<sequence>MDNFQKTIFVKAIGEALSARRVAKGLSQERVAEILGISREAVSRMETGVAVPSIVRIAELANIFECSIEELITKGSSRQLDQGRQLAMLFDGLSHEHRVVILQAIESLITGLSLNKLK</sequence>
<dbReference type="RefSeq" id="WP_186881182.1">
    <property type="nucleotide sequence ID" value="NZ_JACOGG010000008.1"/>
</dbReference>
<dbReference type="EMBL" id="JACOGG010000008">
    <property type="protein sequence ID" value="MBC3935623.1"/>
    <property type="molecule type" value="Genomic_DNA"/>
</dbReference>
<feature type="domain" description="HTH cro/C1-type" evidence="2">
    <location>
        <begin position="17"/>
        <end position="71"/>
    </location>
</feature>
<organism evidence="3 4">
    <name type="scientific">Undibacterium rugosum</name>
    <dbReference type="NCBI Taxonomy" id="2762291"/>
    <lineage>
        <taxon>Bacteria</taxon>
        <taxon>Pseudomonadati</taxon>
        <taxon>Pseudomonadota</taxon>
        <taxon>Betaproteobacteria</taxon>
        <taxon>Burkholderiales</taxon>
        <taxon>Oxalobacteraceae</taxon>
        <taxon>Undibacterium</taxon>
    </lineage>
</organism>
<reference evidence="3" key="1">
    <citation type="submission" date="2020-08" db="EMBL/GenBank/DDBJ databases">
        <title>Novel species isolated from subtropical streams in China.</title>
        <authorList>
            <person name="Lu H."/>
        </authorList>
    </citation>
    <scope>NUCLEOTIDE SEQUENCE</scope>
    <source>
        <strain evidence="3">CY7W</strain>
    </source>
</reference>
<keyword evidence="4" id="KW-1185">Reference proteome</keyword>
<proteinExistence type="predicted"/>